<proteinExistence type="predicted"/>
<organism evidence="1 2">
    <name type="scientific">Mycolicibacterium grossiae</name>
    <dbReference type="NCBI Taxonomy" id="1552759"/>
    <lineage>
        <taxon>Bacteria</taxon>
        <taxon>Bacillati</taxon>
        <taxon>Actinomycetota</taxon>
        <taxon>Actinomycetes</taxon>
        <taxon>Mycobacteriales</taxon>
        <taxon>Mycobacteriaceae</taxon>
        <taxon>Mycolicibacterium</taxon>
    </lineage>
</organism>
<sequence>MLLAHRLIGVEIDDADFDVLMEIARSENQMIAGSSTRTVMARRAHDLGRRGLAQYVSGAQAGWSAGMWAAYPTCNGFNAMWRHAGDTHVDGCGAVWNADGSCSGCRAGRRLDLAACERYIEALSAEARDAELRTAALWCGEHGFIRRADVTTGKTCRFTGSPVHDGGLDRVSHSAFALSLRGGGFEATR</sequence>
<protein>
    <submittedName>
        <fullName evidence="1">Uncharacterized protein</fullName>
    </submittedName>
</protein>
<dbReference type="Proteomes" id="UP000178953">
    <property type="component" value="Unassembled WGS sequence"/>
</dbReference>
<reference evidence="1 2" key="1">
    <citation type="submission" date="2016-09" db="EMBL/GenBank/DDBJ databases">
        <title>genome sequence of Mycobacterium sp. 739 SCH.</title>
        <authorList>
            <person name="Greninger A.L."/>
            <person name="Qin X."/>
            <person name="Jerome K."/>
            <person name="Vora S."/>
            <person name="Quinn K."/>
        </authorList>
    </citation>
    <scope>NUCLEOTIDE SEQUENCE [LARGE SCALE GENOMIC DNA]</scope>
    <source>
        <strain evidence="1 2">SCH</strain>
    </source>
</reference>
<name>A0A1E8PXG8_9MYCO</name>
<gene>
    <name evidence="1" type="ORF">BEL07_25555</name>
</gene>
<evidence type="ECO:0000313" key="1">
    <source>
        <dbReference type="EMBL" id="OFJ50935.1"/>
    </source>
</evidence>
<dbReference type="EMBL" id="MCHX01000087">
    <property type="protein sequence ID" value="OFJ50935.1"/>
    <property type="molecule type" value="Genomic_DNA"/>
</dbReference>
<evidence type="ECO:0000313" key="2">
    <source>
        <dbReference type="Proteomes" id="UP000178953"/>
    </source>
</evidence>
<dbReference type="AlphaFoldDB" id="A0A1E8PXG8"/>
<keyword evidence="2" id="KW-1185">Reference proteome</keyword>
<accession>A0A1E8PXG8</accession>
<dbReference type="RefSeq" id="WP_070355858.1">
    <property type="nucleotide sequence ID" value="NZ_MCHX01000087.1"/>
</dbReference>
<comment type="caution">
    <text evidence="1">The sequence shown here is derived from an EMBL/GenBank/DDBJ whole genome shotgun (WGS) entry which is preliminary data.</text>
</comment>